<evidence type="ECO:0000259" key="3">
    <source>
        <dbReference type="SMART" id="SM00014"/>
    </source>
</evidence>
<protein>
    <submittedName>
        <fullName evidence="4">Phosphatase PAP2 family protein</fullName>
    </submittedName>
</protein>
<dbReference type="Gene3D" id="1.20.144.10">
    <property type="entry name" value="Phosphatidic acid phosphatase type 2/haloperoxidase"/>
    <property type="match status" value="1"/>
</dbReference>
<sequence>MPLPERPHRPLSGAERPAVFSSHPSPPPPAYVPPPHPPRHHLPAAPPRRALALGIGLLLLSLLFALLLRWDRTPFFQGVDDRWAAAVDHSSAGASGEPGGFLVVLDRLGGPLGMVLPLVLLGCLCVYGRWRSGLFVLLAAVVSNALVVLPVKQLADRPRPPHPWVLVNDGSYPSGQVFGAVTLVIVVAVVVFPPPARRWCWAFGGAYVLAMMGSRTWLHAQWLSDTVAGALLGAGTCLVLWRILAPLLETEAQRMASNSLWL</sequence>
<name>A0ABZ1QLD8_9ACTN</name>
<feature type="transmembrane region" description="Helical" evidence="2">
    <location>
        <begin position="134"/>
        <end position="155"/>
    </location>
</feature>
<organism evidence="4 5">
    <name type="scientific">Streptomyces erythrochromogenes</name>
    <dbReference type="NCBI Taxonomy" id="285574"/>
    <lineage>
        <taxon>Bacteria</taxon>
        <taxon>Bacillati</taxon>
        <taxon>Actinomycetota</taxon>
        <taxon>Actinomycetes</taxon>
        <taxon>Kitasatosporales</taxon>
        <taxon>Streptomycetaceae</taxon>
        <taxon>Streptomyces</taxon>
    </lineage>
</organism>
<keyword evidence="5" id="KW-1185">Reference proteome</keyword>
<keyword evidence="2" id="KW-0472">Membrane</keyword>
<evidence type="ECO:0000256" key="1">
    <source>
        <dbReference type="SAM" id="MobiDB-lite"/>
    </source>
</evidence>
<keyword evidence="2" id="KW-0812">Transmembrane</keyword>
<evidence type="ECO:0000313" key="4">
    <source>
        <dbReference type="EMBL" id="WUN83220.1"/>
    </source>
</evidence>
<feature type="transmembrane region" description="Helical" evidence="2">
    <location>
        <begin position="108"/>
        <end position="127"/>
    </location>
</feature>
<feature type="domain" description="Phosphatidic acid phosphatase type 2/haloperoxidase" evidence="3">
    <location>
        <begin position="132"/>
        <end position="241"/>
    </location>
</feature>
<dbReference type="GeneID" id="95501316"/>
<dbReference type="Proteomes" id="UP001432312">
    <property type="component" value="Chromosome"/>
</dbReference>
<reference evidence="4" key="1">
    <citation type="submission" date="2022-10" db="EMBL/GenBank/DDBJ databases">
        <title>The complete genomes of actinobacterial strains from the NBC collection.</title>
        <authorList>
            <person name="Joergensen T.S."/>
            <person name="Alvarez Arevalo M."/>
            <person name="Sterndorff E.B."/>
            <person name="Faurdal D."/>
            <person name="Vuksanovic O."/>
            <person name="Mourched A.-S."/>
            <person name="Charusanti P."/>
            <person name="Shaw S."/>
            <person name="Blin K."/>
            <person name="Weber T."/>
        </authorList>
    </citation>
    <scope>NUCLEOTIDE SEQUENCE</scope>
    <source>
        <strain evidence="4">NBC_00303</strain>
    </source>
</reference>
<evidence type="ECO:0000313" key="5">
    <source>
        <dbReference type="Proteomes" id="UP001432312"/>
    </source>
</evidence>
<feature type="transmembrane region" description="Helical" evidence="2">
    <location>
        <begin position="199"/>
        <end position="220"/>
    </location>
</feature>
<feature type="transmembrane region" description="Helical" evidence="2">
    <location>
        <begin position="175"/>
        <end position="192"/>
    </location>
</feature>
<keyword evidence="2" id="KW-1133">Transmembrane helix</keyword>
<gene>
    <name evidence="4" type="ORF">OHA91_34725</name>
</gene>
<feature type="region of interest" description="Disordered" evidence="1">
    <location>
        <begin position="1"/>
        <end position="43"/>
    </location>
</feature>
<accession>A0ABZ1QLD8</accession>
<feature type="transmembrane region" description="Helical" evidence="2">
    <location>
        <begin position="50"/>
        <end position="70"/>
    </location>
</feature>
<dbReference type="Pfam" id="PF01569">
    <property type="entry name" value="PAP2"/>
    <property type="match status" value="1"/>
</dbReference>
<dbReference type="SUPFAM" id="SSF48317">
    <property type="entry name" value="Acid phosphatase/Vanadium-dependent haloperoxidase"/>
    <property type="match status" value="1"/>
</dbReference>
<dbReference type="EMBL" id="CP108036">
    <property type="protein sequence ID" value="WUN83220.1"/>
    <property type="molecule type" value="Genomic_DNA"/>
</dbReference>
<dbReference type="InterPro" id="IPR000326">
    <property type="entry name" value="PAP2/HPO"/>
</dbReference>
<evidence type="ECO:0000256" key="2">
    <source>
        <dbReference type="SAM" id="Phobius"/>
    </source>
</evidence>
<dbReference type="RefSeq" id="WP_266505556.1">
    <property type="nucleotide sequence ID" value="NZ_CP108036.1"/>
</dbReference>
<feature type="transmembrane region" description="Helical" evidence="2">
    <location>
        <begin position="226"/>
        <end position="245"/>
    </location>
</feature>
<feature type="compositionally biased region" description="Pro residues" evidence="1">
    <location>
        <begin position="24"/>
        <end position="36"/>
    </location>
</feature>
<dbReference type="SMART" id="SM00014">
    <property type="entry name" value="acidPPc"/>
    <property type="match status" value="1"/>
</dbReference>
<dbReference type="InterPro" id="IPR036938">
    <property type="entry name" value="PAP2/HPO_sf"/>
</dbReference>
<proteinExistence type="predicted"/>